<feature type="coiled-coil region" evidence="1">
    <location>
        <begin position="163"/>
        <end position="197"/>
    </location>
</feature>
<evidence type="ECO:0000313" key="4">
    <source>
        <dbReference type="Proteomes" id="UP000184241"/>
    </source>
</evidence>
<dbReference type="RefSeq" id="WP_073016168.1">
    <property type="nucleotide sequence ID" value="NZ_FQXU01000003.1"/>
</dbReference>
<dbReference type="InterPro" id="IPR025139">
    <property type="entry name" value="DUF4062"/>
</dbReference>
<name>A0A1M5U1R4_9CLOT</name>
<dbReference type="AlphaFoldDB" id="A0A1M5U1R4"/>
<reference evidence="3 4" key="1">
    <citation type="submission" date="2016-11" db="EMBL/GenBank/DDBJ databases">
        <authorList>
            <person name="Jaros S."/>
            <person name="Januszkiewicz K."/>
            <person name="Wedrychowicz H."/>
        </authorList>
    </citation>
    <scope>NUCLEOTIDE SEQUENCE [LARGE SCALE GENOMIC DNA]</scope>
    <source>
        <strain evidence="3 4">DSM 6191</strain>
    </source>
</reference>
<keyword evidence="1" id="KW-0175">Coiled coil</keyword>
<evidence type="ECO:0000313" key="3">
    <source>
        <dbReference type="EMBL" id="SHH56977.1"/>
    </source>
</evidence>
<accession>A0A1M5U1R4</accession>
<dbReference type="Proteomes" id="UP000184241">
    <property type="component" value="Unassembled WGS sequence"/>
</dbReference>
<dbReference type="Pfam" id="PF13271">
    <property type="entry name" value="DUF4062"/>
    <property type="match status" value="1"/>
</dbReference>
<gene>
    <name evidence="3" type="ORF">SAMN02745941_00383</name>
</gene>
<sequence length="318" mass="37112">MDKRYQVFISSTFADLEDERKEVMEAIINLNCFPAGMEMFPAADIEQFEYIKTIIDQSDYYVLVIAGRYGSVSDDGISYTEKEYEYAKEKGIPVLAFVKKDIDNLLVKQTDNNPELKQKLLDFREKAMKNRLAKYWNEKMELKYNVHDSLSKSFQLSPRVGWVKGDIENNEKLLQQLNQSRQECDDLKKELTARKKLNSEDANLEEVLTLIKNKSTFIRYYDHIDNERNVKLMVKSIFIFIGQILDLKNGILKSSFSDYIATLIKKHYSDGLFLSISTDDTYRILVLFQELRLIESSNNSIYLTTQGKKVLFKLVLEN</sequence>
<protein>
    <recommendedName>
        <fullName evidence="2">DUF4062 domain-containing protein</fullName>
    </recommendedName>
</protein>
<proteinExistence type="predicted"/>
<organism evidence="3 4">
    <name type="scientific">Clostridium intestinale DSM 6191</name>
    <dbReference type="NCBI Taxonomy" id="1121320"/>
    <lineage>
        <taxon>Bacteria</taxon>
        <taxon>Bacillati</taxon>
        <taxon>Bacillota</taxon>
        <taxon>Clostridia</taxon>
        <taxon>Eubacteriales</taxon>
        <taxon>Clostridiaceae</taxon>
        <taxon>Clostridium</taxon>
    </lineage>
</organism>
<evidence type="ECO:0000259" key="2">
    <source>
        <dbReference type="Pfam" id="PF13271"/>
    </source>
</evidence>
<dbReference type="EMBL" id="FQXU01000003">
    <property type="protein sequence ID" value="SHH56977.1"/>
    <property type="molecule type" value="Genomic_DNA"/>
</dbReference>
<feature type="domain" description="DUF4062" evidence="2">
    <location>
        <begin position="6"/>
        <end position="87"/>
    </location>
</feature>
<evidence type="ECO:0000256" key="1">
    <source>
        <dbReference type="SAM" id="Coils"/>
    </source>
</evidence>